<dbReference type="GO" id="GO:0008173">
    <property type="term" value="F:RNA methyltransferase activity"/>
    <property type="evidence" value="ECO:0007669"/>
    <property type="project" value="UniProtKB-ARBA"/>
</dbReference>
<dbReference type="PANTHER" id="PTHR22809:SF5">
    <property type="entry name" value="TRNA N(3)-METHYLCYTIDINE METHYLTRANSFERASE METTL6"/>
    <property type="match status" value="1"/>
</dbReference>
<organism evidence="4 5">
    <name type="scientific">Dufourea novaeangliae</name>
    <name type="common">Sweat bee</name>
    <dbReference type="NCBI Taxonomy" id="178035"/>
    <lineage>
        <taxon>Eukaryota</taxon>
        <taxon>Metazoa</taxon>
        <taxon>Ecdysozoa</taxon>
        <taxon>Arthropoda</taxon>
        <taxon>Hexapoda</taxon>
        <taxon>Insecta</taxon>
        <taxon>Pterygota</taxon>
        <taxon>Neoptera</taxon>
        <taxon>Endopterygota</taxon>
        <taxon>Hymenoptera</taxon>
        <taxon>Apocrita</taxon>
        <taxon>Aculeata</taxon>
        <taxon>Apoidea</taxon>
        <taxon>Anthophila</taxon>
        <taxon>Halictidae</taxon>
        <taxon>Rophitinae</taxon>
        <taxon>Dufourea</taxon>
    </lineage>
</organism>
<dbReference type="Proteomes" id="UP000076502">
    <property type="component" value="Unassembled WGS sequence"/>
</dbReference>
<keyword evidence="5" id="KW-1185">Reference proteome</keyword>
<dbReference type="PANTHER" id="PTHR22809">
    <property type="entry name" value="METHYLTRANSFERASE-RELATED"/>
    <property type="match status" value="1"/>
</dbReference>
<dbReference type="GO" id="GO:0008757">
    <property type="term" value="F:S-adenosylmethionine-dependent methyltransferase activity"/>
    <property type="evidence" value="ECO:0007669"/>
    <property type="project" value="UniProtKB-ARBA"/>
</dbReference>
<evidence type="ECO:0000256" key="3">
    <source>
        <dbReference type="ARBA" id="ARBA00022679"/>
    </source>
</evidence>
<protein>
    <submittedName>
        <fullName evidence="4">Methyltransferase-like protein 6</fullName>
    </submittedName>
</protein>
<gene>
    <name evidence="4" type="ORF">WN55_07125</name>
</gene>
<name>A0A154P274_DUFNO</name>
<dbReference type="InterPro" id="IPR026113">
    <property type="entry name" value="METTL2/6/8-like"/>
</dbReference>
<evidence type="ECO:0000313" key="4">
    <source>
        <dbReference type="EMBL" id="KZC06039.1"/>
    </source>
</evidence>
<dbReference type="CDD" id="cd02440">
    <property type="entry name" value="AdoMet_MTases"/>
    <property type="match status" value="1"/>
</dbReference>
<evidence type="ECO:0000256" key="1">
    <source>
        <dbReference type="ARBA" id="ARBA00009725"/>
    </source>
</evidence>
<dbReference type="Pfam" id="PF13489">
    <property type="entry name" value="Methyltransf_23"/>
    <property type="match status" value="1"/>
</dbReference>
<dbReference type="InterPro" id="IPR029063">
    <property type="entry name" value="SAM-dependent_MTases_sf"/>
</dbReference>
<keyword evidence="3 4" id="KW-0808">Transferase</keyword>
<dbReference type="STRING" id="178035.A0A154P274"/>
<dbReference type="SUPFAM" id="SSF53335">
    <property type="entry name" value="S-adenosyl-L-methionine-dependent methyltransferases"/>
    <property type="match status" value="1"/>
</dbReference>
<dbReference type="EMBL" id="KQ434804">
    <property type="protein sequence ID" value="KZC06039.1"/>
    <property type="molecule type" value="Genomic_DNA"/>
</dbReference>
<dbReference type="GO" id="GO:0032259">
    <property type="term" value="P:methylation"/>
    <property type="evidence" value="ECO:0007669"/>
    <property type="project" value="UniProtKB-KW"/>
</dbReference>
<dbReference type="AlphaFoldDB" id="A0A154P274"/>
<reference evidence="4 5" key="1">
    <citation type="submission" date="2015-07" db="EMBL/GenBank/DDBJ databases">
        <title>The genome of Dufourea novaeangliae.</title>
        <authorList>
            <person name="Pan H."/>
            <person name="Kapheim K."/>
        </authorList>
    </citation>
    <scope>NUCLEOTIDE SEQUENCE [LARGE SCALE GENOMIC DNA]</scope>
    <source>
        <strain evidence="4">0120121106</strain>
        <tissue evidence="4">Whole body</tissue>
    </source>
</reference>
<dbReference type="OrthoDB" id="417697at2759"/>
<evidence type="ECO:0000313" key="5">
    <source>
        <dbReference type="Proteomes" id="UP000076502"/>
    </source>
</evidence>
<proteinExistence type="inferred from homology"/>
<dbReference type="Gene3D" id="3.40.50.150">
    <property type="entry name" value="Vaccinia Virus protein VP39"/>
    <property type="match status" value="1"/>
</dbReference>
<comment type="similarity">
    <text evidence="1">Belongs to the methyltransferase superfamily. METL family.</text>
</comment>
<accession>A0A154P274</accession>
<keyword evidence="2 4" id="KW-0489">Methyltransferase</keyword>
<sequence length="355" mass="40801">MADSSESTGEYVSHVARRLTEEEIGKMKTQNSRLVTEFRANQLEQDAKKHWDLFYKRNDTRFFKDRHWTTREFSELLGLGAQEDPKVLLEVGCGVGNFVYPLVEDGLKFKRIFACDLSPRAVELTKSHVLYDPENMRIFQTDVTTEDCFADVDCPVNAATLIFVLSSIHPDKFRRVAENLYNVLDNKGVVLVRDYGRYDMAQLRFKPGHKISENFYMRQDGTRSYYFTTEEVTKLFESAGFRTLTCDYVQRRTVNLKENIDVARIFVQGKFAIVLLAMFAVAFAEEKPAEAEKLEPVAPFPGPDAPRDKRGLLLSYSAPLTYAAHSAPLTYSSSYSSLPYAYRSFPYYYNNYYVG</sequence>
<evidence type="ECO:0000256" key="2">
    <source>
        <dbReference type="ARBA" id="ARBA00022603"/>
    </source>
</evidence>